<sequence>MVSPKYCSSAPPELSAPNFCSLTEPECRYLGVPLDSLGPRQPGTSFGLTSPLPESSKPVAPLPINYILPFLYNRDGNSHGSLYIPVVPEPDIVRYPDRPIRTRGAGSTACLEILVYQDCTFPLLNVHFHVLKALVVCCRHRLIGRVGVLSQILVGERLLSSDAPITLIYPCHAKFPENVQVLTNNQLSYIINVLVLTKNQLSCIINVLVLTKNQLYMYYQCSGAYQESDLIMSHQMVLMFNDKTRKARELLDCGTQLTTQLTDSLEIFCMNSSLGVPSSSMMRFSWWISTLSDKVWLTTYIECCTKEGRERSAMRVAPTSHKNACHATSISPNNMNITRIHTI</sequence>
<evidence type="ECO:0000313" key="1">
    <source>
        <dbReference type="EMBL" id="CAD7448012.1"/>
    </source>
</evidence>
<gene>
    <name evidence="1" type="ORF">TBIB3V08_LOCUS10305</name>
</gene>
<dbReference type="EMBL" id="OD569490">
    <property type="protein sequence ID" value="CAD7448012.1"/>
    <property type="molecule type" value="Genomic_DNA"/>
</dbReference>
<reference evidence="1" key="1">
    <citation type="submission" date="2020-11" db="EMBL/GenBank/DDBJ databases">
        <authorList>
            <person name="Tran Van P."/>
        </authorList>
    </citation>
    <scope>NUCLEOTIDE SEQUENCE</scope>
</reference>
<dbReference type="AlphaFoldDB" id="A0A7R9I5D8"/>
<organism evidence="1">
    <name type="scientific">Timema bartmani</name>
    <dbReference type="NCBI Taxonomy" id="61472"/>
    <lineage>
        <taxon>Eukaryota</taxon>
        <taxon>Metazoa</taxon>
        <taxon>Ecdysozoa</taxon>
        <taxon>Arthropoda</taxon>
        <taxon>Hexapoda</taxon>
        <taxon>Insecta</taxon>
        <taxon>Pterygota</taxon>
        <taxon>Neoptera</taxon>
        <taxon>Polyneoptera</taxon>
        <taxon>Phasmatodea</taxon>
        <taxon>Timematodea</taxon>
        <taxon>Timematoidea</taxon>
        <taxon>Timematidae</taxon>
        <taxon>Timema</taxon>
    </lineage>
</organism>
<name>A0A7R9I5D8_9NEOP</name>
<accession>A0A7R9I5D8</accession>
<proteinExistence type="predicted"/>
<protein>
    <submittedName>
        <fullName evidence="1">Uncharacterized protein</fullName>
    </submittedName>
</protein>